<evidence type="ECO:0000313" key="2">
    <source>
        <dbReference type="Proteomes" id="UP000664032"/>
    </source>
</evidence>
<sequence>MHNRNQNVLHKRASRERQRQAGAESANSDVDMLNGDAFVSTSDSDHTSNDHVFPPQPPSKLLIEEIINGFCADSSASLLEEAGCMVCGLLQPLHNLTHLSMFDHPLDILAVEGATRVERLHPDDPVKDIPGPVIDPACNHLQDLSFAERMMIARIRHNRCLVRVSSGRAKMTANVIMYSNPTLKVYHELPPSKPELDEVLAFIFTGPTQPTEEEFKRSPMLVRRNKVADALEWLKLNHKDYIDLEISKKNLQSYPLIGVPVAVDYRQRNGTNRMESTMSLHDEGEDEGTVDGPCPFTVHGLSGTDYGNMSIQALKAKALQHIENEGKMLAIGHDPKPQSMYDNPQAYPQMFPWLFPYGYGGIGQHCHKRKLSESEHKRILLMHHDKRFQRDLYFPIIAFNHEQLKGGVTGSFLVAKRRNFDAISKRLLSIDKTVLQDISSRLVNGDHVSPETDSEKDCYKLLDDLDHVGGYVKGSITSKKYMRNEIWLPNMVYNLVTCR</sequence>
<reference evidence="1" key="1">
    <citation type="submission" date="2021-10" db="EMBL/GenBank/DDBJ databases">
        <title>Psilocybe cubensis genome.</title>
        <authorList>
            <person name="Mckernan K.J."/>
            <person name="Crawford S."/>
            <person name="Trippe A."/>
            <person name="Kane L.T."/>
            <person name="Mclaughlin S."/>
        </authorList>
    </citation>
    <scope>NUCLEOTIDE SEQUENCE</scope>
    <source>
        <strain evidence="1">MGC-MH-2018</strain>
    </source>
</reference>
<accession>A0ACB8GXL1</accession>
<protein>
    <submittedName>
        <fullName evidence="1">Uncharacterized protein</fullName>
    </submittedName>
</protein>
<gene>
    <name evidence="1" type="ORF">JR316_0007090</name>
</gene>
<keyword evidence="2" id="KW-1185">Reference proteome</keyword>
<name>A0ACB8GXL1_PSICU</name>
<dbReference type="Proteomes" id="UP000664032">
    <property type="component" value="Unassembled WGS sequence"/>
</dbReference>
<comment type="caution">
    <text evidence="1">The sequence shown here is derived from an EMBL/GenBank/DDBJ whole genome shotgun (WGS) entry which is preliminary data.</text>
</comment>
<evidence type="ECO:0000313" key="1">
    <source>
        <dbReference type="EMBL" id="KAH9480490.1"/>
    </source>
</evidence>
<organism evidence="1 2">
    <name type="scientific">Psilocybe cubensis</name>
    <name type="common">Psychedelic mushroom</name>
    <name type="synonym">Stropharia cubensis</name>
    <dbReference type="NCBI Taxonomy" id="181762"/>
    <lineage>
        <taxon>Eukaryota</taxon>
        <taxon>Fungi</taxon>
        <taxon>Dikarya</taxon>
        <taxon>Basidiomycota</taxon>
        <taxon>Agaricomycotina</taxon>
        <taxon>Agaricomycetes</taxon>
        <taxon>Agaricomycetidae</taxon>
        <taxon>Agaricales</taxon>
        <taxon>Agaricineae</taxon>
        <taxon>Strophariaceae</taxon>
        <taxon>Psilocybe</taxon>
    </lineage>
</organism>
<dbReference type="EMBL" id="JAFIQS020000006">
    <property type="protein sequence ID" value="KAH9480490.1"/>
    <property type="molecule type" value="Genomic_DNA"/>
</dbReference>
<proteinExistence type="predicted"/>